<dbReference type="RefSeq" id="WP_102766051.1">
    <property type="nucleotide sequence ID" value="NZ_CP124551.1"/>
</dbReference>
<dbReference type="SMART" id="SM00100">
    <property type="entry name" value="cNMP"/>
    <property type="match status" value="1"/>
</dbReference>
<dbReference type="OrthoDB" id="9798104at2"/>
<organism evidence="2 3">
    <name type="scientific">Kinneretia aquatilis</name>
    <dbReference type="NCBI Taxonomy" id="2070761"/>
    <lineage>
        <taxon>Bacteria</taxon>
        <taxon>Pseudomonadati</taxon>
        <taxon>Pseudomonadota</taxon>
        <taxon>Betaproteobacteria</taxon>
        <taxon>Burkholderiales</taxon>
        <taxon>Sphaerotilaceae</taxon>
        <taxon>Roseateles</taxon>
    </lineage>
</organism>
<dbReference type="GO" id="GO:0003700">
    <property type="term" value="F:DNA-binding transcription factor activity"/>
    <property type="evidence" value="ECO:0007669"/>
    <property type="project" value="TreeGrafter"/>
</dbReference>
<feature type="domain" description="Cyclic nucleotide-binding" evidence="1">
    <location>
        <begin position="30"/>
        <end position="106"/>
    </location>
</feature>
<dbReference type="AlphaFoldDB" id="A0A2N8L2K0"/>
<dbReference type="PANTHER" id="PTHR24567:SF76">
    <property type="entry name" value="CYCLIC NUCLEOTIDE-BINDING DOMAIN PROTEIN"/>
    <property type="match status" value="1"/>
</dbReference>
<evidence type="ECO:0000313" key="3">
    <source>
        <dbReference type="Proteomes" id="UP000235916"/>
    </source>
</evidence>
<keyword evidence="3" id="KW-1185">Reference proteome</keyword>
<dbReference type="GO" id="GO:0005829">
    <property type="term" value="C:cytosol"/>
    <property type="evidence" value="ECO:0007669"/>
    <property type="project" value="TreeGrafter"/>
</dbReference>
<dbReference type="InterPro" id="IPR050397">
    <property type="entry name" value="Env_Response_Regulators"/>
</dbReference>
<evidence type="ECO:0000313" key="2">
    <source>
        <dbReference type="EMBL" id="PND39917.1"/>
    </source>
</evidence>
<dbReference type="InterPro" id="IPR018490">
    <property type="entry name" value="cNMP-bd_dom_sf"/>
</dbReference>
<accession>A0A2N8L2K0</accession>
<protein>
    <submittedName>
        <fullName evidence="2">Crp/Fnr family transcriptional regulator</fullName>
    </submittedName>
</protein>
<dbReference type="SUPFAM" id="SSF51206">
    <property type="entry name" value="cAMP-binding domain-like"/>
    <property type="match status" value="1"/>
</dbReference>
<dbReference type="InterPro" id="IPR014710">
    <property type="entry name" value="RmlC-like_jellyroll"/>
</dbReference>
<reference evidence="2 3" key="1">
    <citation type="submission" date="2018-01" db="EMBL/GenBank/DDBJ databases">
        <title>Draft genome sequence of Paucibacter aquatile CR182 isolated from freshwater of the Nakdong River.</title>
        <authorList>
            <person name="Choi A."/>
            <person name="Chung E.J."/>
        </authorList>
    </citation>
    <scope>NUCLEOTIDE SEQUENCE [LARGE SCALE GENOMIC DNA]</scope>
    <source>
        <strain evidence="2 3">CR182</strain>
    </source>
</reference>
<proteinExistence type="predicted"/>
<name>A0A2N8L2K0_9BURK</name>
<dbReference type="PROSITE" id="PS50042">
    <property type="entry name" value="CNMP_BINDING_3"/>
    <property type="match status" value="1"/>
</dbReference>
<dbReference type="EMBL" id="POSP01000001">
    <property type="protein sequence ID" value="PND39917.1"/>
    <property type="molecule type" value="Genomic_DNA"/>
</dbReference>
<dbReference type="PANTHER" id="PTHR24567">
    <property type="entry name" value="CRP FAMILY TRANSCRIPTIONAL REGULATORY PROTEIN"/>
    <property type="match status" value="1"/>
</dbReference>
<sequence length="190" mass="21790">MQQTRLLLEGAAGAPLPDWALLEPGYRLGHYARGDDVFSIGQWQPFVYVLRQGMVKLSYSNEAGEEWIKSFIGEGDFFACPNVLVAGGKTDYAAVALEDCQIEQVDFAAMHALTERHPAWQRAIRQLLAWHIVRKEQRERELLTLRPDERYQAFLRSQPALAERVQQRDLAHYLGVTPEALSRIRKRLRS</sequence>
<dbReference type="Gene3D" id="2.60.120.10">
    <property type="entry name" value="Jelly Rolls"/>
    <property type="match status" value="1"/>
</dbReference>
<dbReference type="InterPro" id="IPR000595">
    <property type="entry name" value="cNMP-bd_dom"/>
</dbReference>
<comment type="caution">
    <text evidence="2">The sequence shown here is derived from an EMBL/GenBank/DDBJ whole genome shotgun (WGS) entry which is preliminary data.</text>
</comment>
<gene>
    <name evidence="2" type="ORF">C1O66_00445</name>
</gene>
<dbReference type="CDD" id="cd00038">
    <property type="entry name" value="CAP_ED"/>
    <property type="match status" value="1"/>
</dbReference>
<dbReference type="Proteomes" id="UP000235916">
    <property type="component" value="Unassembled WGS sequence"/>
</dbReference>
<evidence type="ECO:0000259" key="1">
    <source>
        <dbReference type="PROSITE" id="PS50042"/>
    </source>
</evidence>
<dbReference type="Pfam" id="PF00027">
    <property type="entry name" value="cNMP_binding"/>
    <property type="match status" value="1"/>
</dbReference>